<evidence type="ECO:0000256" key="1">
    <source>
        <dbReference type="SAM" id="SignalP"/>
    </source>
</evidence>
<dbReference type="RefSeq" id="WP_068417938.1">
    <property type="nucleotide sequence ID" value="NZ_LRDB01000050.1"/>
</dbReference>
<accession>A0A150X348</accession>
<organism evidence="2 3">
    <name type="scientific">Roseivirga echinicomitans</name>
    <dbReference type="NCBI Taxonomy" id="296218"/>
    <lineage>
        <taxon>Bacteria</taxon>
        <taxon>Pseudomonadati</taxon>
        <taxon>Bacteroidota</taxon>
        <taxon>Cytophagia</taxon>
        <taxon>Cytophagales</taxon>
        <taxon>Roseivirgaceae</taxon>
        <taxon>Roseivirga</taxon>
    </lineage>
</organism>
<dbReference type="Proteomes" id="UP000075615">
    <property type="component" value="Unassembled WGS sequence"/>
</dbReference>
<gene>
    <name evidence="2" type="ORF">AWN68_09970</name>
</gene>
<proteinExistence type="predicted"/>
<protein>
    <recommendedName>
        <fullName evidence="4">Secretion system C-terminal sorting domain-containing protein</fullName>
    </recommendedName>
</protein>
<feature type="chain" id="PRO_5007574115" description="Secretion system C-terminal sorting domain-containing protein" evidence="1">
    <location>
        <begin position="18"/>
        <end position="1043"/>
    </location>
</feature>
<dbReference type="NCBIfam" id="TIGR04183">
    <property type="entry name" value="Por_Secre_tail"/>
    <property type="match status" value="1"/>
</dbReference>
<name>A0A150X348_9BACT</name>
<reference evidence="2 3" key="1">
    <citation type="submission" date="2016-01" db="EMBL/GenBank/DDBJ databases">
        <title>Genome sequencing of Roseivirga echinicomitans KMM 6058.</title>
        <authorList>
            <person name="Selvaratnam C."/>
            <person name="Thevarajoo S."/>
            <person name="Goh K.M."/>
            <person name="Ee R."/>
            <person name="Chan K.-G."/>
            <person name="Chong C.S."/>
        </authorList>
    </citation>
    <scope>NUCLEOTIDE SEQUENCE [LARGE SCALE GENOMIC DNA]</scope>
    <source>
        <strain evidence="2 3">KMM 6058</strain>
    </source>
</reference>
<dbReference type="AlphaFoldDB" id="A0A150X348"/>
<dbReference type="EMBL" id="LRDB01000050">
    <property type="protein sequence ID" value="KYG73012.1"/>
    <property type="molecule type" value="Genomic_DNA"/>
</dbReference>
<dbReference type="InterPro" id="IPR026444">
    <property type="entry name" value="Secre_tail"/>
</dbReference>
<evidence type="ECO:0000313" key="2">
    <source>
        <dbReference type="EMBL" id="KYG73012.1"/>
    </source>
</evidence>
<comment type="caution">
    <text evidence="2">The sequence shown here is derived from an EMBL/GenBank/DDBJ whole genome shotgun (WGS) entry which is preliminary data.</text>
</comment>
<dbReference type="STRING" id="296218.AWN68_09970"/>
<sequence>MRLITFILLFLAPFYLAAQGTFVSKGSGDWKSKSTWDLVSGSDPNGVPDSNDNVTIQSGHTVTISNNEDGNNLTFNGGTIAFNSNRALTLGGNVTVTASSSITGYSNSHEFIVEGTLNVGSGNTLSVGAIKFEIQGASTINGTLAISGYSAKPRNFGNVTINVGGSMTCSGADAYTFNGDLINNGTFTGTSYGTTFDFTSTSGTFGGSSVLSFNSLILNSPASYTNNGNLQVLSSMSGTGSFTNGAGGQLELQNSGPFTVSTFNASATGNTITYTGYGNPTAFSGNYYNLVLNKSSGSLSFGSSLTVSNNLTVKSGILQVNAVTLTIGNNLVLEGGEFTPDNGSAVVNIGGDFLGTGGQYDHNNGDVNVTGNVNITGTEFLFNGASSTLDAGSFTMNNAAITFGSGAITTTGGFTLNGTSNLIVNNASATLSVGGLFSLVNGTTNFSAGTFSAGSISVAAGKELVLGNIPTTVTGATTVNGTITFNSSGSAKNFNSILVNSGGSWAVTQPNNFTVSGDITNNGSFTNPSYGSSIYSLTKSSGTIGGSEALSIRDILINSPASYTNNTDLTVGGTLNGTGTFINGATGTLRYQGDNSGGSNFTISNFTASATGNTVVYGAASSSQRWKATTNGYYNVTVNFTGTGDYQRLQLASNIRVNGTLNIIAGDPLLNNYNLELGSSASITGGSATDYIRRNSSGVVRKYYSGTGGAIFLPIGDVNNYSPITSFTLSGGSVSGGAYIDFSVTDAVHPQMNAPNKASGGDDADTVATAYISRYWTVSGSGITGPEFSATYKYIDDDVTGTESNMVAALRRTKEGTMGPVLDWKNAGTVNPSTNTVSMDSGDGFGDMYAMDDEQTRLPIVLLSFTADVYKSTVLLKWSTASEIDNDFFTIERSSNGAEFEPILYIPGKGTSEETNNYVAVDNTPISGRSYYRLKQTDFNGSFDYSEMKSVSYKTGTARVPNFTVYPNSVLAGQTINIRPEGEFTDETAVIQVFSISGNRVLEYNFQLSNQASFEIPQDVQTGYYVLTVTGSSFKKSFKIIIK</sequence>
<evidence type="ECO:0008006" key="4">
    <source>
        <dbReference type="Google" id="ProtNLM"/>
    </source>
</evidence>
<evidence type="ECO:0000313" key="3">
    <source>
        <dbReference type="Proteomes" id="UP000075615"/>
    </source>
</evidence>
<feature type="signal peptide" evidence="1">
    <location>
        <begin position="1"/>
        <end position="17"/>
    </location>
</feature>
<keyword evidence="3" id="KW-1185">Reference proteome</keyword>
<dbReference type="OrthoDB" id="1466765at2"/>
<keyword evidence="1" id="KW-0732">Signal</keyword>